<feature type="transmembrane region" description="Helical" evidence="6">
    <location>
        <begin position="300"/>
        <end position="322"/>
    </location>
</feature>
<evidence type="ECO:0000256" key="4">
    <source>
        <dbReference type="ARBA" id="ARBA00022989"/>
    </source>
</evidence>
<evidence type="ECO:0000313" key="8">
    <source>
        <dbReference type="EMBL" id="MFC4410136.1"/>
    </source>
</evidence>
<dbReference type="InterPro" id="IPR011701">
    <property type="entry name" value="MFS"/>
</dbReference>
<feature type="domain" description="Major facilitator superfamily (MFS) profile" evidence="7">
    <location>
        <begin position="12"/>
        <end position="389"/>
    </location>
</feature>
<evidence type="ECO:0000313" key="9">
    <source>
        <dbReference type="Proteomes" id="UP001595817"/>
    </source>
</evidence>
<dbReference type="InterPro" id="IPR036259">
    <property type="entry name" value="MFS_trans_sf"/>
</dbReference>
<keyword evidence="3 6" id="KW-0812">Transmembrane</keyword>
<dbReference type="SUPFAM" id="SSF103473">
    <property type="entry name" value="MFS general substrate transporter"/>
    <property type="match status" value="1"/>
</dbReference>
<feature type="transmembrane region" description="Helical" evidence="6">
    <location>
        <begin position="213"/>
        <end position="237"/>
    </location>
</feature>
<dbReference type="Pfam" id="PF07690">
    <property type="entry name" value="MFS_1"/>
    <property type="match status" value="1"/>
</dbReference>
<evidence type="ECO:0000256" key="3">
    <source>
        <dbReference type="ARBA" id="ARBA00022692"/>
    </source>
</evidence>
<dbReference type="PROSITE" id="PS50850">
    <property type="entry name" value="MFS"/>
    <property type="match status" value="1"/>
</dbReference>
<feature type="transmembrane region" description="Helical" evidence="6">
    <location>
        <begin position="107"/>
        <end position="128"/>
    </location>
</feature>
<comment type="subcellular location">
    <subcellularLocation>
        <location evidence="1">Cell membrane</location>
        <topology evidence="1">Multi-pass membrane protein</topology>
    </subcellularLocation>
</comment>
<dbReference type="InterPro" id="IPR020846">
    <property type="entry name" value="MFS_dom"/>
</dbReference>
<comment type="caution">
    <text evidence="8">The sequence shown here is derived from an EMBL/GenBank/DDBJ whole genome shotgun (WGS) entry which is preliminary data.</text>
</comment>
<feature type="transmembrane region" description="Helical" evidence="6">
    <location>
        <begin position="78"/>
        <end position="95"/>
    </location>
</feature>
<proteinExistence type="predicted"/>
<dbReference type="EMBL" id="JBHSEC010000007">
    <property type="protein sequence ID" value="MFC4410136.1"/>
    <property type="molecule type" value="Genomic_DNA"/>
</dbReference>
<feature type="transmembrane region" description="Helical" evidence="6">
    <location>
        <begin position="334"/>
        <end position="354"/>
    </location>
</feature>
<reference evidence="9" key="1">
    <citation type="journal article" date="2019" name="Int. J. Syst. Evol. Microbiol.">
        <title>The Global Catalogue of Microorganisms (GCM) 10K type strain sequencing project: providing services to taxonomists for standard genome sequencing and annotation.</title>
        <authorList>
            <consortium name="The Broad Institute Genomics Platform"/>
            <consortium name="The Broad Institute Genome Sequencing Center for Infectious Disease"/>
            <person name="Wu L."/>
            <person name="Ma J."/>
        </authorList>
    </citation>
    <scope>NUCLEOTIDE SEQUENCE [LARGE SCALE GENOMIC DNA]</scope>
    <source>
        <strain evidence="9">CCUG 59778</strain>
    </source>
</reference>
<evidence type="ECO:0000259" key="7">
    <source>
        <dbReference type="PROSITE" id="PS50850"/>
    </source>
</evidence>
<dbReference type="Gene3D" id="1.20.1250.20">
    <property type="entry name" value="MFS general substrate transporter like domains"/>
    <property type="match status" value="2"/>
</dbReference>
<dbReference type="CDD" id="cd17489">
    <property type="entry name" value="MFS_YfcJ_like"/>
    <property type="match status" value="1"/>
</dbReference>
<sequence>MENKEQLWTKNFLTVSAINFFLTLVFYLLMVTIALYAVAEYDASTSEAGLVTGIFIIGTLIGRLGIGRYMDRIGRMRTLFIGLIFFIVTSMMYFLDWGLSFLLINRFIHGLSLGVASTATGTLVALIIPTTRKGEGIGYYSMSATLATAIGPFIGLYMSQHFTYNLIFSFCVGLALFNLIIFVLLKSGYTETEIAPVEQQKGFRISNYLEPNAIPIAFITLVAAFCYSSVLSFINFFAVENELVSAASYFFLVYSIAILLSRPITGKLFDLKGANIVIYPALVLFAIGMFLLSIASTGVLLLLAGVLIGAGFGNIQSCTQAIAVKLTSPQRMGLATSTFFIFLDAGLGFGPYLLGFLIPFTGYNTLYGILGGGVLFTIFLYTILHGRKDRVLNTH</sequence>
<feature type="transmembrane region" description="Helical" evidence="6">
    <location>
        <begin position="366"/>
        <end position="384"/>
    </location>
</feature>
<dbReference type="InterPro" id="IPR052714">
    <property type="entry name" value="MFS_Exporter"/>
</dbReference>
<dbReference type="Proteomes" id="UP001595817">
    <property type="component" value="Unassembled WGS sequence"/>
</dbReference>
<dbReference type="PANTHER" id="PTHR23531:SF1">
    <property type="entry name" value="QUINOLENE RESISTANCE PROTEIN NORA"/>
    <property type="match status" value="1"/>
</dbReference>
<name>A0ABV8X3P2_9LACT</name>
<accession>A0ABV8X3P2</accession>
<evidence type="ECO:0000256" key="1">
    <source>
        <dbReference type="ARBA" id="ARBA00004651"/>
    </source>
</evidence>
<evidence type="ECO:0000256" key="6">
    <source>
        <dbReference type="SAM" id="Phobius"/>
    </source>
</evidence>
<keyword evidence="2" id="KW-0813">Transport</keyword>
<dbReference type="RefSeq" id="WP_378153640.1">
    <property type="nucleotide sequence ID" value="NZ_JBHSEC010000007.1"/>
</dbReference>
<feature type="transmembrane region" description="Helical" evidence="6">
    <location>
        <begin position="243"/>
        <end position="261"/>
    </location>
</feature>
<feature type="transmembrane region" description="Helical" evidence="6">
    <location>
        <begin position="164"/>
        <end position="185"/>
    </location>
</feature>
<evidence type="ECO:0000256" key="2">
    <source>
        <dbReference type="ARBA" id="ARBA00022448"/>
    </source>
</evidence>
<evidence type="ECO:0000256" key="5">
    <source>
        <dbReference type="ARBA" id="ARBA00023136"/>
    </source>
</evidence>
<feature type="transmembrane region" description="Helical" evidence="6">
    <location>
        <begin position="273"/>
        <end position="294"/>
    </location>
</feature>
<protein>
    <submittedName>
        <fullName evidence="8">MFS transporter</fullName>
    </submittedName>
</protein>
<organism evidence="8 9">
    <name type="scientific">Chungangia koreensis</name>
    <dbReference type="NCBI Taxonomy" id="752657"/>
    <lineage>
        <taxon>Bacteria</taxon>
        <taxon>Bacillati</taxon>
        <taxon>Bacillota</taxon>
        <taxon>Bacilli</taxon>
        <taxon>Lactobacillales</taxon>
        <taxon>Chungangia</taxon>
    </lineage>
</organism>
<feature type="transmembrane region" description="Helical" evidence="6">
    <location>
        <begin position="12"/>
        <end position="36"/>
    </location>
</feature>
<keyword evidence="9" id="KW-1185">Reference proteome</keyword>
<feature type="transmembrane region" description="Helical" evidence="6">
    <location>
        <begin position="48"/>
        <end position="66"/>
    </location>
</feature>
<gene>
    <name evidence="8" type="ORF">ACFOZY_06745</name>
</gene>
<feature type="transmembrane region" description="Helical" evidence="6">
    <location>
        <begin position="137"/>
        <end position="158"/>
    </location>
</feature>
<keyword evidence="5 6" id="KW-0472">Membrane</keyword>
<dbReference type="PANTHER" id="PTHR23531">
    <property type="entry name" value="QUINOLENE RESISTANCE PROTEIN NORA"/>
    <property type="match status" value="1"/>
</dbReference>
<keyword evidence="4 6" id="KW-1133">Transmembrane helix</keyword>